<gene>
    <name evidence="1" type="ORF">HGB38_30875</name>
</gene>
<dbReference type="AlphaFoldDB" id="A0A7X6LA52"/>
<protein>
    <submittedName>
        <fullName evidence="1">Uncharacterized protein</fullName>
    </submittedName>
</protein>
<comment type="caution">
    <text evidence="1">The sequence shown here is derived from an EMBL/GenBank/DDBJ whole genome shotgun (WGS) entry which is preliminary data.</text>
</comment>
<accession>A0A7X6LA52</accession>
<sequence>MVRVVIPALVPPSTRIDELIEALRGGPRPTAAPVDPDTAYSMCVVGDGGRIHDRAVLTALDWSPGTRLRTRSTSTALLVVVPDRLGAAEVMAPGYFRVRVRRRREVALHVGDKVLLVGYPRHQLLAIHPPSSLHAHFGDHRHLEP</sequence>
<dbReference type="Proteomes" id="UP000540698">
    <property type="component" value="Unassembled WGS sequence"/>
</dbReference>
<dbReference type="RefSeq" id="WP_157114075.1">
    <property type="nucleotide sequence ID" value="NZ_JAAXOS010000018.1"/>
</dbReference>
<keyword evidence="2" id="KW-1185">Reference proteome</keyword>
<name>A0A7X6LA52_9NOCA</name>
<proteinExistence type="predicted"/>
<reference evidence="1 2" key="1">
    <citation type="submission" date="2020-04" db="EMBL/GenBank/DDBJ databases">
        <title>MicrobeNet Type strains.</title>
        <authorList>
            <person name="Nicholson A.C."/>
        </authorList>
    </citation>
    <scope>NUCLEOTIDE SEQUENCE [LARGE SCALE GENOMIC DNA]</scope>
    <source>
        <strain evidence="1 2">DSM 44956</strain>
    </source>
</reference>
<evidence type="ECO:0000313" key="2">
    <source>
        <dbReference type="Proteomes" id="UP000540698"/>
    </source>
</evidence>
<organism evidence="1 2">
    <name type="scientific">Nocardia gamkensis</name>
    <dbReference type="NCBI Taxonomy" id="352869"/>
    <lineage>
        <taxon>Bacteria</taxon>
        <taxon>Bacillati</taxon>
        <taxon>Actinomycetota</taxon>
        <taxon>Actinomycetes</taxon>
        <taxon>Mycobacteriales</taxon>
        <taxon>Nocardiaceae</taxon>
        <taxon>Nocardia</taxon>
    </lineage>
</organism>
<dbReference type="EMBL" id="JAAXOS010000018">
    <property type="protein sequence ID" value="NKY30585.1"/>
    <property type="molecule type" value="Genomic_DNA"/>
</dbReference>
<evidence type="ECO:0000313" key="1">
    <source>
        <dbReference type="EMBL" id="NKY30585.1"/>
    </source>
</evidence>